<dbReference type="AlphaFoldDB" id="A0AAJ0GFQ1"/>
<feature type="domain" description="AB hydrolase-1" evidence="2">
    <location>
        <begin position="76"/>
        <end position="328"/>
    </location>
</feature>
<protein>
    <recommendedName>
        <fullName evidence="2">AB hydrolase-1 domain-containing protein</fullName>
    </recommendedName>
</protein>
<dbReference type="InterPro" id="IPR029058">
    <property type="entry name" value="AB_hydrolase_fold"/>
</dbReference>
<gene>
    <name evidence="3" type="ORF">LTR09_002371</name>
</gene>
<keyword evidence="4" id="KW-1185">Reference proteome</keyword>
<evidence type="ECO:0000313" key="4">
    <source>
        <dbReference type="Proteomes" id="UP001271007"/>
    </source>
</evidence>
<dbReference type="InterPro" id="IPR000073">
    <property type="entry name" value="AB_hydrolase_1"/>
</dbReference>
<name>A0AAJ0GFQ1_9PEZI</name>
<evidence type="ECO:0000256" key="1">
    <source>
        <dbReference type="SAM" id="MobiDB-lite"/>
    </source>
</evidence>
<sequence length="347" mass="37514">MHAYGSCDRPPTISTSSSRSQTDLTELVSEWLQVNSTFEERIFGGPKQVSGTFGIYSELCFPVSSGSTDDSIVQFLIHGGGFDHLYWDNAPGYSYVDYAAEQGYSTFNYDRLGTGLSDHPDPIQVTQTPLHIAIAHELIQLLRNGGLADRAFKQIAGVGHSYGTAQILGITIVAPKDFDAIVLTGTSADQSGMLANHVGQVQTIAALNEPLRFSNLSYGYALPGAIEGLQYAFFRAPAFDPQLLNLAESIKQPQGPGEVIGGFEIKPSEKFTGPLYVINGENDLRVCFGDCLKPSNKVAAVKDLLFPSASNGSDWYLVPGTGHGINFHYTANDAYEHIQAFLKANGF</sequence>
<feature type="region of interest" description="Disordered" evidence="1">
    <location>
        <begin position="1"/>
        <end position="21"/>
    </location>
</feature>
<organism evidence="3 4">
    <name type="scientific">Extremus antarcticus</name>
    <dbReference type="NCBI Taxonomy" id="702011"/>
    <lineage>
        <taxon>Eukaryota</taxon>
        <taxon>Fungi</taxon>
        <taxon>Dikarya</taxon>
        <taxon>Ascomycota</taxon>
        <taxon>Pezizomycotina</taxon>
        <taxon>Dothideomycetes</taxon>
        <taxon>Dothideomycetidae</taxon>
        <taxon>Mycosphaerellales</taxon>
        <taxon>Extremaceae</taxon>
        <taxon>Extremus</taxon>
    </lineage>
</organism>
<feature type="compositionally biased region" description="Low complexity" evidence="1">
    <location>
        <begin position="9"/>
        <end position="20"/>
    </location>
</feature>
<comment type="caution">
    <text evidence="3">The sequence shown here is derived from an EMBL/GenBank/DDBJ whole genome shotgun (WGS) entry which is preliminary data.</text>
</comment>
<dbReference type="Pfam" id="PF12697">
    <property type="entry name" value="Abhydrolase_6"/>
    <property type="match status" value="1"/>
</dbReference>
<dbReference type="SUPFAM" id="SSF53474">
    <property type="entry name" value="alpha/beta-Hydrolases"/>
    <property type="match status" value="1"/>
</dbReference>
<reference evidence="3" key="1">
    <citation type="submission" date="2023-04" db="EMBL/GenBank/DDBJ databases">
        <title>Black Yeasts Isolated from many extreme environments.</title>
        <authorList>
            <person name="Coleine C."/>
            <person name="Stajich J.E."/>
            <person name="Selbmann L."/>
        </authorList>
    </citation>
    <scope>NUCLEOTIDE SEQUENCE</scope>
    <source>
        <strain evidence="3">CCFEE 5312</strain>
    </source>
</reference>
<dbReference type="Gene3D" id="3.40.50.1820">
    <property type="entry name" value="alpha/beta hydrolase"/>
    <property type="match status" value="1"/>
</dbReference>
<proteinExistence type="predicted"/>
<dbReference type="EMBL" id="JAWDJX010000005">
    <property type="protein sequence ID" value="KAK3056578.1"/>
    <property type="molecule type" value="Genomic_DNA"/>
</dbReference>
<accession>A0AAJ0GFQ1</accession>
<dbReference type="Proteomes" id="UP001271007">
    <property type="component" value="Unassembled WGS sequence"/>
</dbReference>
<evidence type="ECO:0000313" key="3">
    <source>
        <dbReference type="EMBL" id="KAK3056578.1"/>
    </source>
</evidence>
<evidence type="ECO:0000259" key="2">
    <source>
        <dbReference type="Pfam" id="PF12697"/>
    </source>
</evidence>